<dbReference type="PANTHER" id="PTHR38030">
    <property type="entry name" value="PROTOPORPHYRINOGEN IX DEHYDROGENASE [MENAQUINONE]"/>
    <property type="match status" value="1"/>
</dbReference>
<dbReference type="InterPro" id="IPR026816">
    <property type="entry name" value="Flavodoxin_dom"/>
</dbReference>
<proteinExistence type="predicted"/>
<dbReference type="InterPro" id="IPR052200">
    <property type="entry name" value="Protoporphyrinogen_IX_DH"/>
</dbReference>
<organism evidence="2 3">
    <name type="scientific">Candidatus Blautia faecavium</name>
    <dbReference type="NCBI Taxonomy" id="2838487"/>
    <lineage>
        <taxon>Bacteria</taxon>
        <taxon>Bacillati</taxon>
        <taxon>Bacillota</taxon>
        <taxon>Clostridia</taxon>
        <taxon>Lachnospirales</taxon>
        <taxon>Lachnospiraceae</taxon>
        <taxon>Blautia</taxon>
    </lineage>
</organism>
<dbReference type="EMBL" id="DWYZ01000085">
    <property type="protein sequence ID" value="HJB27963.1"/>
    <property type="molecule type" value="Genomic_DNA"/>
</dbReference>
<dbReference type="SUPFAM" id="SSF52218">
    <property type="entry name" value="Flavoproteins"/>
    <property type="match status" value="1"/>
</dbReference>
<dbReference type="InterPro" id="IPR029039">
    <property type="entry name" value="Flavoprotein-like_sf"/>
</dbReference>
<sequence>MNHILVTYKSVTGFTKEYAEIIAKELDCRIMDFKEVSKETMSGFDTVIFGGRFHAGSVDGLKKAKELFKESKAKNFIIFATGATPNAAKDMICEAWKNNLTPEEIQKIPHFYMQSGLRYEKMPFGDKMMMKVFAKMMKHKKDKNEYEKKFEKAIAASYDFSSREYVKPLVGYVKEGK</sequence>
<evidence type="ECO:0000313" key="2">
    <source>
        <dbReference type="EMBL" id="HJB27963.1"/>
    </source>
</evidence>
<reference evidence="2" key="2">
    <citation type="submission" date="2021-04" db="EMBL/GenBank/DDBJ databases">
        <authorList>
            <person name="Gilroy R."/>
        </authorList>
    </citation>
    <scope>NUCLEOTIDE SEQUENCE</scope>
    <source>
        <strain evidence="2">ChiSjej1B19-5720</strain>
    </source>
</reference>
<dbReference type="GO" id="GO:0070819">
    <property type="term" value="F:menaquinone-dependent protoporphyrinogen oxidase activity"/>
    <property type="evidence" value="ECO:0007669"/>
    <property type="project" value="TreeGrafter"/>
</dbReference>
<dbReference type="PANTHER" id="PTHR38030:SF2">
    <property type="entry name" value="PROTOPORPHYRINOGEN IX DEHYDROGENASE [QUINONE]"/>
    <property type="match status" value="1"/>
</dbReference>
<accession>A0A9D2LSL5</accession>
<dbReference type="GO" id="GO:0006783">
    <property type="term" value="P:heme biosynthetic process"/>
    <property type="evidence" value="ECO:0007669"/>
    <property type="project" value="TreeGrafter"/>
</dbReference>
<evidence type="ECO:0000259" key="1">
    <source>
        <dbReference type="Pfam" id="PF12724"/>
    </source>
</evidence>
<evidence type="ECO:0000313" key="3">
    <source>
        <dbReference type="Proteomes" id="UP000823842"/>
    </source>
</evidence>
<dbReference type="GO" id="GO:0010181">
    <property type="term" value="F:FMN binding"/>
    <property type="evidence" value="ECO:0007669"/>
    <property type="project" value="TreeGrafter"/>
</dbReference>
<dbReference type="Proteomes" id="UP000823842">
    <property type="component" value="Unassembled WGS sequence"/>
</dbReference>
<name>A0A9D2LSL5_9FIRM</name>
<protein>
    <submittedName>
        <fullName evidence="2">Flavodoxin domain-containing protein</fullName>
    </submittedName>
</protein>
<dbReference type="AlphaFoldDB" id="A0A9D2LSL5"/>
<dbReference type="Pfam" id="PF12724">
    <property type="entry name" value="Flavodoxin_5"/>
    <property type="match status" value="1"/>
</dbReference>
<gene>
    <name evidence="2" type="ORF">IAA06_04125</name>
</gene>
<feature type="domain" description="Flavodoxin" evidence="1">
    <location>
        <begin position="5"/>
        <end position="143"/>
    </location>
</feature>
<comment type="caution">
    <text evidence="2">The sequence shown here is derived from an EMBL/GenBank/DDBJ whole genome shotgun (WGS) entry which is preliminary data.</text>
</comment>
<reference evidence="2" key="1">
    <citation type="journal article" date="2021" name="PeerJ">
        <title>Extensive microbial diversity within the chicken gut microbiome revealed by metagenomics and culture.</title>
        <authorList>
            <person name="Gilroy R."/>
            <person name="Ravi A."/>
            <person name="Getino M."/>
            <person name="Pursley I."/>
            <person name="Horton D.L."/>
            <person name="Alikhan N.F."/>
            <person name="Baker D."/>
            <person name="Gharbi K."/>
            <person name="Hall N."/>
            <person name="Watson M."/>
            <person name="Adriaenssens E.M."/>
            <person name="Foster-Nyarko E."/>
            <person name="Jarju S."/>
            <person name="Secka A."/>
            <person name="Antonio M."/>
            <person name="Oren A."/>
            <person name="Chaudhuri R.R."/>
            <person name="La Ragione R."/>
            <person name="Hildebrand F."/>
            <person name="Pallen M.J."/>
        </authorList>
    </citation>
    <scope>NUCLEOTIDE SEQUENCE</scope>
    <source>
        <strain evidence="2">ChiSjej1B19-5720</strain>
    </source>
</reference>
<dbReference type="Gene3D" id="3.40.50.360">
    <property type="match status" value="1"/>
</dbReference>